<dbReference type="EMBL" id="AE008923">
    <property type="protein sequence ID" value="AAM34986.1"/>
    <property type="molecule type" value="Genomic_DNA"/>
</dbReference>
<gene>
    <name evidence="1" type="ordered locus">XAC0094</name>
</gene>
<protein>
    <submittedName>
        <fullName evidence="1">Uncharacterized protein</fullName>
    </submittedName>
</protein>
<dbReference type="AlphaFoldDB" id="A0AAI7ZC95"/>
<accession>A0AAI7ZC95</accession>
<reference evidence="1 2" key="1">
    <citation type="journal article" date="2002" name="Nature">
        <title>Comparison of the genomes of two Xanthomonas pathogens with differing host specificities.</title>
        <authorList>
            <person name="da Silva A.C."/>
            <person name="Ferro J.A."/>
            <person name="Reinach F.C."/>
            <person name="Farah C.S."/>
            <person name="Furlan L.R."/>
            <person name="Quaggio R.B."/>
            <person name="Monteiro-Vitorello C.B."/>
            <person name="Van Sluys M.A."/>
            <person name="Almeida N.F."/>
            <person name="Alves L.M."/>
            <person name="do Amaral A.M."/>
            <person name="Bertolini M.C."/>
            <person name="Camargo L.E."/>
            <person name="Camarotte G."/>
            <person name="Cannavan F."/>
            <person name="Cardozo J."/>
            <person name="Chambergo F."/>
            <person name="Ciapina L.P."/>
            <person name="Cicarelli R.M."/>
            <person name="Coutinho L.L."/>
            <person name="Cursino-Santos J.R."/>
            <person name="El-Dorry H."/>
            <person name="Faria J.B."/>
            <person name="Ferreira A.J."/>
            <person name="Ferreira R.C."/>
            <person name="Ferro M.I."/>
            <person name="Formighieri E.F."/>
            <person name="Franco M.C."/>
            <person name="Greggio C.C."/>
            <person name="Gruber A."/>
            <person name="Katsuyama A.M."/>
            <person name="Kishi L.T."/>
            <person name="Leite R.P."/>
            <person name="Lemos E.G."/>
            <person name="Lemos M.V."/>
            <person name="Locali E.C."/>
            <person name="Machado M.A."/>
            <person name="Madeira A.M."/>
            <person name="Martinez-Rossi N.M."/>
            <person name="Martins E.C."/>
            <person name="Meidanis J."/>
            <person name="Menck C.F."/>
            <person name="Miyaki C.Y."/>
            <person name="Moon D.H."/>
            <person name="Moreira L.M."/>
            <person name="Novo M.T."/>
            <person name="Okura V.K."/>
            <person name="Oliveira M.C."/>
            <person name="Oliveira V.R."/>
            <person name="Pereira H.A."/>
            <person name="Rossi A."/>
            <person name="Sena J.A."/>
            <person name="Silva C."/>
            <person name="de Souza R.F."/>
            <person name="Spinola L.A."/>
            <person name="Takita M.A."/>
            <person name="Tamura R.E."/>
            <person name="Teixeira E.C."/>
            <person name="Tezza R.I."/>
            <person name="Trindade dos Santos M."/>
            <person name="Truffi D."/>
            <person name="Tsai S.M."/>
            <person name="White F.F."/>
            <person name="Setubal J.C."/>
            <person name="Kitajima J.P."/>
        </authorList>
    </citation>
    <scope>NUCLEOTIDE SEQUENCE [LARGE SCALE GENOMIC DNA]</scope>
    <source>
        <strain evidence="1 2">306</strain>
    </source>
</reference>
<dbReference type="KEGG" id="xac:XAC0094"/>
<sequence length="165" mass="18606">MPHARTFFHRLAHQALDLAGRNVGKPQGQVYLPTQTPLPPTRSSRHLLPSIAQPLHRLPAHACITQLLGFCSAKTRQCDDGVRWGRAPLTLRFIAQHHVLDALAVTHHARMRVRAVLLAVEGRGVVRHRVIRLLRWRNVLACCRAGGRAHALCMRRLHVCRATQH</sequence>
<organism evidence="1 2">
    <name type="scientific">Xanthomonas axonopodis pv. citri (strain 306)</name>
    <dbReference type="NCBI Taxonomy" id="190486"/>
    <lineage>
        <taxon>Bacteria</taxon>
        <taxon>Pseudomonadati</taxon>
        <taxon>Pseudomonadota</taxon>
        <taxon>Gammaproteobacteria</taxon>
        <taxon>Lysobacterales</taxon>
        <taxon>Lysobacteraceae</taxon>
        <taxon>Xanthomonas</taxon>
    </lineage>
</organism>
<evidence type="ECO:0000313" key="1">
    <source>
        <dbReference type="EMBL" id="AAM34986.1"/>
    </source>
</evidence>
<evidence type="ECO:0000313" key="2">
    <source>
        <dbReference type="Proteomes" id="UP000000576"/>
    </source>
</evidence>
<dbReference type="Proteomes" id="UP000000576">
    <property type="component" value="Chromosome"/>
</dbReference>
<proteinExistence type="predicted"/>
<name>A0AAI7ZC95_XANAC</name>